<dbReference type="GO" id="GO:0045893">
    <property type="term" value="P:positive regulation of DNA-templated transcription"/>
    <property type="evidence" value="ECO:0007669"/>
    <property type="project" value="InterPro"/>
</dbReference>
<dbReference type="Gene3D" id="1.10.10.60">
    <property type="entry name" value="Homeodomain-like"/>
    <property type="match status" value="1"/>
</dbReference>
<feature type="compositionally biased region" description="Basic and acidic residues" evidence="6">
    <location>
        <begin position="112"/>
        <end position="126"/>
    </location>
</feature>
<gene>
    <name evidence="8" type="ORF">FNV43_RR13761</name>
</gene>
<dbReference type="Pfam" id="PF00249">
    <property type="entry name" value="Myb_DNA-binding"/>
    <property type="match status" value="1"/>
</dbReference>
<reference evidence="8" key="1">
    <citation type="submission" date="2020-03" db="EMBL/GenBank/DDBJ databases">
        <title>A high-quality chromosome-level genome assembly of a woody plant with both climbing and erect habits, Rhamnella rubrinervis.</title>
        <authorList>
            <person name="Lu Z."/>
            <person name="Yang Y."/>
            <person name="Zhu X."/>
            <person name="Sun Y."/>
        </authorList>
    </citation>
    <scope>NUCLEOTIDE SEQUENCE</scope>
    <source>
        <strain evidence="8">BYM</strain>
        <tissue evidence="8">Leaf</tissue>
    </source>
</reference>
<dbReference type="Proteomes" id="UP000796880">
    <property type="component" value="Unassembled WGS sequence"/>
</dbReference>
<feature type="domain" description="HTH myb-type" evidence="7">
    <location>
        <begin position="152"/>
        <end position="211"/>
    </location>
</feature>
<dbReference type="PANTHER" id="PTHR31312:SF1">
    <property type="entry name" value="TRANSCRIPTION ACTIVATOR GLK1"/>
    <property type="match status" value="1"/>
</dbReference>
<organism evidence="8 9">
    <name type="scientific">Rhamnella rubrinervis</name>
    <dbReference type="NCBI Taxonomy" id="2594499"/>
    <lineage>
        <taxon>Eukaryota</taxon>
        <taxon>Viridiplantae</taxon>
        <taxon>Streptophyta</taxon>
        <taxon>Embryophyta</taxon>
        <taxon>Tracheophyta</taxon>
        <taxon>Spermatophyta</taxon>
        <taxon>Magnoliopsida</taxon>
        <taxon>eudicotyledons</taxon>
        <taxon>Gunneridae</taxon>
        <taxon>Pentapetalae</taxon>
        <taxon>rosids</taxon>
        <taxon>fabids</taxon>
        <taxon>Rosales</taxon>
        <taxon>Rhamnaceae</taxon>
        <taxon>rhamnoid group</taxon>
        <taxon>Rhamneae</taxon>
        <taxon>Rhamnella</taxon>
    </lineage>
</organism>
<comment type="subcellular location">
    <subcellularLocation>
        <location evidence="1">Nucleus</location>
    </subcellularLocation>
</comment>
<dbReference type="PROSITE" id="PS51294">
    <property type="entry name" value="HTH_MYB"/>
    <property type="match status" value="1"/>
</dbReference>
<dbReference type="NCBIfam" id="TIGR01557">
    <property type="entry name" value="myb_SHAQKYF"/>
    <property type="match status" value="1"/>
</dbReference>
<dbReference type="PANTHER" id="PTHR31312">
    <property type="entry name" value="TRANSCRIPTION ACTIVATOR GLK1"/>
    <property type="match status" value="1"/>
</dbReference>
<comment type="caution">
    <text evidence="8">The sequence shown here is derived from an EMBL/GenBank/DDBJ whole genome shotgun (WGS) entry which is preliminary data.</text>
</comment>
<dbReference type="EMBL" id="VOIH02000006">
    <property type="protein sequence ID" value="KAF3444071.1"/>
    <property type="molecule type" value="Genomic_DNA"/>
</dbReference>
<proteinExistence type="predicted"/>
<keyword evidence="2" id="KW-0805">Transcription regulation</keyword>
<dbReference type="GO" id="GO:0000976">
    <property type="term" value="F:transcription cis-regulatory region binding"/>
    <property type="evidence" value="ECO:0007669"/>
    <property type="project" value="TreeGrafter"/>
</dbReference>
<dbReference type="InterPro" id="IPR044825">
    <property type="entry name" value="GLK1/2-like"/>
</dbReference>
<evidence type="ECO:0000313" key="8">
    <source>
        <dbReference type="EMBL" id="KAF3444071.1"/>
    </source>
</evidence>
<feature type="compositionally biased region" description="Basic and acidic residues" evidence="6">
    <location>
        <begin position="88"/>
        <end position="97"/>
    </location>
</feature>
<feature type="region of interest" description="Disordered" evidence="6">
    <location>
        <begin position="289"/>
        <end position="311"/>
    </location>
</feature>
<dbReference type="FunFam" id="1.10.10.60:FF:000007">
    <property type="entry name" value="Two-component response regulator"/>
    <property type="match status" value="1"/>
</dbReference>
<evidence type="ECO:0000256" key="6">
    <source>
        <dbReference type="SAM" id="MobiDB-lite"/>
    </source>
</evidence>
<evidence type="ECO:0000256" key="3">
    <source>
        <dbReference type="ARBA" id="ARBA00023125"/>
    </source>
</evidence>
<dbReference type="OrthoDB" id="60033at2759"/>
<dbReference type="InterPro" id="IPR017930">
    <property type="entry name" value="Myb_dom"/>
</dbReference>
<keyword evidence="9" id="KW-1185">Reference proteome</keyword>
<feature type="compositionally biased region" description="Pro residues" evidence="6">
    <location>
        <begin position="295"/>
        <end position="311"/>
    </location>
</feature>
<dbReference type="GO" id="GO:0005634">
    <property type="term" value="C:nucleus"/>
    <property type="evidence" value="ECO:0007669"/>
    <property type="project" value="UniProtKB-SubCell"/>
</dbReference>
<feature type="compositionally biased region" description="Low complexity" evidence="6">
    <location>
        <begin position="98"/>
        <end position="110"/>
    </location>
</feature>
<dbReference type="InterPro" id="IPR006447">
    <property type="entry name" value="Myb_dom_plants"/>
</dbReference>
<dbReference type="AlphaFoldDB" id="A0A8K0H1M3"/>
<feature type="compositionally biased region" description="Low complexity" evidence="6">
    <location>
        <begin position="140"/>
        <end position="150"/>
    </location>
</feature>
<dbReference type="SUPFAM" id="SSF46689">
    <property type="entry name" value="Homeodomain-like"/>
    <property type="match status" value="1"/>
</dbReference>
<dbReference type="InterPro" id="IPR009057">
    <property type="entry name" value="Homeodomain-like_sf"/>
</dbReference>
<evidence type="ECO:0000259" key="7">
    <source>
        <dbReference type="PROSITE" id="PS51294"/>
    </source>
</evidence>
<keyword evidence="3" id="KW-0238">DNA-binding</keyword>
<keyword evidence="5" id="KW-0539">Nucleus</keyword>
<dbReference type="InterPro" id="IPR001005">
    <property type="entry name" value="SANT/Myb"/>
</dbReference>
<protein>
    <recommendedName>
        <fullName evidence="7">HTH myb-type domain-containing protein</fullName>
    </recommendedName>
</protein>
<evidence type="ECO:0000256" key="4">
    <source>
        <dbReference type="ARBA" id="ARBA00023163"/>
    </source>
</evidence>
<keyword evidence="4" id="KW-0804">Transcription</keyword>
<dbReference type="GO" id="GO:0003700">
    <property type="term" value="F:DNA-binding transcription factor activity"/>
    <property type="evidence" value="ECO:0007669"/>
    <property type="project" value="InterPro"/>
</dbReference>
<evidence type="ECO:0000256" key="5">
    <source>
        <dbReference type="ARBA" id="ARBA00023242"/>
    </source>
</evidence>
<accession>A0A8K0H1M3</accession>
<evidence type="ECO:0000256" key="2">
    <source>
        <dbReference type="ARBA" id="ARBA00023015"/>
    </source>
</evidence>
<feature type="region of interest" description="Disordered" evidence="6">
    <location>
        <begin position="88"/>
        <end position="158"/>
    </location>
</feature>
<name>A0A8K0H1M3_9ROSA</name>
<sequence>MLAVSPLRDTCRDENQGEVERFSIGHGVAGEDLPDFSDGNLLDSIDFDDLFIGINVDGDVLPDLEMDPELLADFSASGHQKLEDVVEATKKEDDDKASATTSGSAGSTTTRGDQEIVSKRKEERVGSRNNTISQKDGRKSSSSSALSKNSQGKRKVKVDWTPELHRRFVQAVEQLGVDKAVPSRILELMGIDCLTRHNIASHLQKYRSHRKHLLAREAEAASWTQRRQMYGSVTTIAAGGGVGKREMNPWIAPTMGFPPITPVQHHHHPHHFRPLHVWGHPTMDQSLMHMWPKHSPSPSPPPVPPSPTVWPPAPPPPDPSYWHYPRNHQRVPNALTPGTPCFPQPLAPTRFGAPPVPGIPPHAMYKIDPGGPTTTEQSGPPALYDFHPSKESVDAAIGDVLSKPWLPLPLRLKPPSLDSVMVELQRQGIPKVPPSSSCIP</sequence>
<evidence type="ECO:0000256" key="1">
    <source>
        <dbReference type="ARBA" id="ARBA00004123"/>
    </source>
</evidence>
<evidence type="ECO:0000313" key="9">
    <source>
        <dbReference type="Proteomes" id="UP000796880"/>
    </source>
</evidence>